<dbReference type="RefSeq" id="XP_004181680.1">
    <property type="nucleotide sequence ID" value="XM_004181632.1"/>
</dbReference>
<dbReference type="AlphaFoldDB" id="I2H709"/>
<accession>I2H709</accession>
<keyword evidence="1" id="KW-1133">Transmembrane helix</keyword>
<dbReference type="eggNOG" id="ENOG502QW7F">
    <property type="taxonomic scope" value="Eukaryota"/>
</dbReference>
<evidence type="ECO:0000313" key="3">
    <source>
        <dbReference type="Proteomes" id="UP000002866"/>
    </source>
</evidence>
<feature type="transmembrane region" description="Helical" evidence="1">
    <location>
        <begin position="310"/>
        <end position="331"/>
    </location>
</feature>
<dbReference type="HOGENOM" id="CLU_776604_0_0_1"/>
<dbReference type="Proteomes" id="UP000002866">
    <property type="component" value="Chromosome 7"/>
</dbReference>
<protein>
    <submittedName>
        <fullName evidence="2">Uncharacterized protein</fullName>
    </submittedName>
</protein>
<proteinExistence type="predicted"/>
<dbReference type="OMA" id="TIDMGWS"/>
<dbReference type="OrthoDB" id="4073891at2759"/>
<dbReference type="GeneID" id="14497293"/>
<keyword evidence="1" id="KW-0472">Membrane</keyword>
<organism evidence="2 3">
    <name type="scientific">Henningerozyma blattae (strain ATCC 34711 / CBS 6284 / DSM 70876 / NBRC 10599 / NRRL Y-10934 / UCD 77-7)</name>
    <name type="common">Yeast</name>
    <name type="synonym">Tetrapisispora blattae</name>
    <dbReference type="NCBI Taxonomy" id="1071380"/>
    <lineage>
        <taxon>Eukaryota</taxon>
        <taxon>Fungi</taxon>
        <taxon>Dikarya</taxon>
        <taxon>Ascomycota</taxon>
        <taxon>Saccharomycotina</taxon>
        <taxon>Saccharomycetes</taxon>
        <taxon>Saccharomycetales</taxon>
        <taxon>Saccharomycetaceae</taxon>
        <taxon>Henningerozyma</taxon>
    </lineage>
</organism>
<name>I2H709_HENB6</name>
<evidence type="ECO:0000313" key="2">
    <source>
        <dbReference type="EMBL" id="CCH62161.1"/>
    </source>
</evidence>
<reference evidence="2 3" key="1">
    <citation type="journal article" date="2011" name="Proc. Natl. Acad. Sci. U.S.A.">
        <title>Evolutionary erosion of yeast sex chromosomes by mating-type switching accidents.</title>
        <authorList>
            <person name="Gordon J.L."/>
            <person name="Armisen D."/>
            <person name="Proux-Wera E."/>
            <person name="Oheigeartaigh S.S."/>
            <person name="Byrne K.P."/>
            <person name="Wolfe K.H."/>
        </authorList>
    </citation>
    <scope>NUCLEOTIDE SEQUENCE [LARGE SCALE GENOMIC DNA]</scope>
    <source>
        <strain evidence="3">ATCC 34711 / CBS 6284 / DSM 70876 / NBRC 10599 / NRRL Y-10934 / UCD 77-7</strain>
    </source>
</reference>
<dbReference type="EMBL" id="HE806322">
    <property type="protein sequence ID" value="CCH62161.1"/>
    <property type="molecule type" value="Genomic_DNA"/>
</dbReference>
<keyword evidence="3" id="KW-1185">Reference proteome</keyword>
<keyword evidence="1" id="KW-0812">Transmembrane</keyword>
<evidence type="ECO:0000256" key="1">
    <source>
        <dbReference type="SAM" id="Phobius"/>
    </source>
</evidence>
<gene>
    <name evidence="2" type="primary">TBLA0G02210</name>
    <name evidence="2" type="ORF">TBLA_0G02210</name>
</gene>
<feature type="transmembrane region" description="Helical" evidence="1">
    <location>
        <begin position="374"/>
        <end position="395"/>
    </location>
</feature>
<sequence>MFFIKRFVVWGILLIFCFAQFLLNLTDFSCIVSSNLPICVPQFKFRIIDNSQSIISFEIFRSLREFLKLLSFLRIDMEPISTVPYKDNNSQNNTSLIDMGNELINENKKEILYNEEKLVNTFNKNIEYRVNTFGYCKLREQEKNKNITVKNNKIIEKEYCQQNNKYGMEIFGILIRDIGIQLGKNSVKYKENNKIIGDSLVLMSHLGIGSLNKFFKKDQNNKKIYSKLLFSDKNNTQLLDTINNPKDTNISEPPKNDMYRKGIKLLIFLINLNKGIYWIYLIQFAISSFNLIIILLFGVELFFMGKHHKIFPIIIKLSALVLIVISCVELIEKVIYFTILELFNYKNLEKHINKRGNPMEIIEFSILDGFKIGFARVIVQIVYLIMTILSANYYGDWKTRKIVKMGSNREYNIKDYQ</sequence>
<dbReference type="InParanoid" id="I2H709"/>
<dbReference type="KEGG" id="tbl:TBLA_0G02210"/>
<dbReference type="FunCoup" id="I2H709">
    <property type="interactions" value="23"/>
</dbReference>
<feature type="transmembrane region" description="Helical" evidence="1">
    <location>
        <begin position="277"/>
        <end position="303"/>
    </location>
</feature>